<dbReference type="SUPFAM" id="SSF46785">
    <property type="entry name" value="Winged helix' DNA-binding domain"/>
    <property type="match status" value="1"/>
</dbReference>
<gene>
    <name evidence="2" type="ORF">I8D64_16705</name>
</gene>
<comment type="caution">
    <text evidence="2">The sequence shown here is derived from an EMBL/GenBank/DDBJ whole genome shotgun (WGS) entry which is preliminary data.</text>
</comment>
<keyword evidence="3" id="KW-1185">Reference proteome</keyword>
<reference evidence="2 3" key="1">
    <citation type="submission" date="2020-12" db="EMBL/GenBank/DDBJ databases">
        <title>Brachybacterium sp. MASK1Z-5, whole genome shotgun sequence.</title>
        <authorList>
            <person name="Tuo L."/>
        </authorList>
    </citation>
    <scope>NUCLEOTIDE SEQUENCE [LARGE SCALE GENOMIC DNA]</scope>
    <source>
        <strain evidence="2 3">MASK1Z-5</strain>
    </source>
</reference>
<dbReference type="InterPro" id="IPR052526">
    <property type="entry name" value="HTH-type_Bedaq_tolerance"/>
</dbReference>
<dbReference type="InterPro" id="IPR036390">
    <property type="entry name" value="WH_DNA-bd_sf"/>
</dbReference>
<dbReference type="RefSeq" id="WP_200503914.1">
    <property type="nucleotide sequence ID" value="NZ_JAEDAJ010000019.1"/>
</dbReference>
<dbReference type="InterPro" id="IPR000835">
    <property type="entry name" value="HTH_MarR-typ"/>
</dbReference>
<feature type="domain" description="HTH marR-type" evidence="1">
    <location>
        <begin position="10"/>
        <end position="145"/>
    </location>
</feature>
<dbReference type="SMART" id="SM00347">
    <property type="entry name" value="HTH_MARR"/>
    <property type="match status" value="1"/>
</dbReference>
<accession>A0ABS1BEJ3</accession>
<dbReference type="PROSITE" id="PS50995">
    <property type="entry name" value="HTH_MARR_2"/>
    <property type="match status" value="1"/>
</dbReference>
<name>A0ABS1BEJ3_9MICO</name>
<dbReference type="Proteomes" id="UP000612352">
    <property type="component" value="Unassembled WGS sequence"/>
</dbReference>
<evidence type="ECO:0000259" key="1">
    <source>
        <dbReference type="PROSITE" id="PS50995"/>
    </source>
</evidence>
<protein>
    <submittedName>
        <fullName evidence="2">MarR family transcriptional regulator</fullName>
    </submittedName>
</protein>
<proteinExistence type="predicted"/>
<dbReference type="Pfam" id="PF01047">
    <property type="entry name" value="MarR"/>
    <property type="match status" value="1"/>
</dbReference>
<evidence type="ECO:0000313" key="3">
    <source>
        <dbReference type="Proteomes" id="UP000612352"/>
    </source>
</evidence>
<sequence>MSDRAREAHVDDIVADLHRVLLVSSRRLRSRAASEEVSVAQFSVLACLHREGEATPGRVADFERVSPPVMTRIIARLEEAGWVARRPHPSDRRQVLLALTEEGATIVEEGRRARSAWLRERVDGLDDAQLGQLETAARMLRDVLLDAPREGARE</sequence>
<organism evidence="2 3">
    <name type="scientific">Brachybacterium halotolerans</name>
    <dbReference type="NCBI Taxonomy" id="2795215"/>
    <lineage>
        <taxon>Bacteria</taxon>
        <taxon>Bacillati</taxon>
        <taxon>Actinomycetota</taxon>
        <taxon>Actinomycetes</taxon>
        <taxon>Micrococcales</taxon>
        <taxon>Dermabacteraceae</taxon>
        <taxon>Brachybacterium</taxon>
    </lineage>
</organism>
<dbReference type="InterPro" id="IPR036388">
    <property type="entry name" value="WH-like_DNA-bd_sf"/>
</dbReference>
<dbReference type="Gene3D" id="1.10.10.10">
    <property type="entry name" value="Winged helix-like DNA-binding domain superfamily/Winged helix DNA-binding domain"/>
    <property type="match status" value="1"/>
</dbReference>
<dbReference type="PRINTS" id="PR00598">
    <property type="entry name" value="HTHMARR"/>
</dbReference>
<dbReference type="PANTHER" id="PTHR39515:SF2">
    <property type="entry name" value="HTH-TYPE TRANSCRIPTIONAL REGULATOR RV0880"/>
    <property type="match status" value="1"/>
</dbReference>
<evidence type="ECO:0000313" key="2">
    <source>
        <dbReference type="EMBL" id="MBK0333045.1"/>
    </source>
</evidence>
<dbReference type="EMBL" id="JAEDAJ010000019">
    <property type="protein sequence ID" value="MBK0333045.1"/>
    <property type="molecule type" value="Genomic_DNA"/>
</dbReference>
<dbReference type="PANTHER" id="PTHR39515">
    <property type="entry name" value="CONSERVED PROTEIN"/>
    <property type="match status" value="1"/>
</dbReference>